<reference evidence="1" key="1">
    <citation type="submission" date="2020-12" db="EMBL/GenBank/DDBJ databases">
        <title>Metabolic potential, ecology and presence of endohyphal bacteria is reflected in genomic diversity of Mucoromycotina.</title>
        <authorList>
            <person name="Muszewska A."/>
            <person name="Okrasinska A."/>
            <person name="Steczkiewicz K."/>
            <person name="Drgas O."/>
            <person name="Orlowska M."/>
            <person name="Perlinska-Lenart U."/>
            <person name="Aleksandrzak-Piekarczyk T."/>
            <person name="Szatraj K."/>
            <person name="Zielenkiewicz U."/>
            <person name="Pilsyk S."/>
            <person name="Malc E."/>
            <person name="Mieczkowski P."/>
            <person name="Kruszewska J.S."/>
            <person name="Biernat P."/>
            <person name="Pawlowska J."/>
        </authorList>
    </citation>
    <scope>NUCLEOTIDE SEQUENCE</scope>
    <source>
        <strain evidence="1">WA0000017839</strain>
    </source>
</reference>
<keyword evidence="2" id="KW-1185">Reference proteome</keyword>
<proteinExistence type="predicted"/>
<evidence type="ECO:0000313" key="2">
    <source>
        <dbReference type="Proteomes" id="UP000603453"/>
    </source>
</evidence>
<organism evidence="1 2">
    <name type="scientific">Mucor saturninus</name>
    <dbReference type="NCBI Taxonomy" id="64648"/>
    <lineage>
        <taxon>Eukaryota</taxon>
        <taxon>Fungi</taxon>
        <taxon>Fungi incertae sedis</taxon>
        <taxon>Mucoromycota</taxon>
        <taxon>Mucoromycotina</taxon>
        <taxon>Mucoromycetes</taxon>
        <taxon>Mucorales</taxon>
        <taxon>Mucorineae</taxon>
        <taxon>Mucoraceae</taxon>
        <taxon>Mucor</taxon>
    </lineage>
</organism>
<gene>
    <name evidence="1" type="ORF">INT47_008528</name>
</gene>
<evidence type="ECO:0000313" key="1">
    <source>
        <dbReference type="EMBL" id="KAG2206511.1"/>
    </source>
</evidence>
<dbReference type="Proteomes" id="UP000603453">
    <property type="component" value="Unassembled WGS sequence"/>
</dbReference>
<sequence>MNSTLVKHNAYCPLLQTIFAPCILVFKRLHSILENMAKITVLLSEPVCIKSCAIYPYNENFFPDTSNLDYSGFDAMHHPANANKKLNDIQSDKWLNSHNNAERHRQDRAHGMRYIALRSLRYLDLVKATTQDHLRCIWLGLAKSIMSKYEEFGFFKTTTLSEVL</sequence>
<protein>
    <submittedName>
        <fullName evidence="1">Uncharacterized protein</fullName>
    </submittedName>
</protein>
<accession>A0A8H7V1D8</accession>
<comment type="caution">
    <text evidence="1">The sequence shown here is derived from an EMBL/GenBank/DDBJ whole genome shotgun (WGS) entry which is preliminary data.</text>
</comment>
<dbReference type="EMBL" id="JAEPRD010000030">
    <property type="protein sequence ID" value="KAG2206511.1"/>
    <property type="molecule type" value="Genomic_DNA"/>
</dbReference>
<dbReference type="AlphaFoldDB" id="A0A8H7V1D8"/>
<name>A0A8H7V1D8_9FUNG</name>